<keyword evidence="7" id="KW-0862">Zinc</keyword>
<evidence type="ECO:0000256" key="1">
    <source>
        <dbReference type="ARBA" id="ARBA00004141"/>
    </source>
</evidence>
<reference evidence="12 13" key="1">
    <citation type="journal article" date="2017" name="Nat. Ecol. Evol.">
        <title>Scallop genome provides insights into evolution of bilaterian karyotype and development.</title>
        <authorList>
            <person name="Wang S."/>
            <person name="Zhang J."/>
            <person name="Jiao W."/>
            <person name="Li J."/>
            <person name="Xun X."/>
            <person name="Sun Y."/>
            <person name="Guo X."/>
            <person name="Huan P."/>
            <person name="Dong B."/>
            <person name="Zhang L."/>
            <person name="Hu X."/>
            <person name="Sun X."/>
            <person name="Wang J."/>
            <person name="Zhao C."/>
            <person name="Wang Y."/>
            <person name="Wang D."/>
            <person name="Huang X."/>
            <person name="Wang R."/>
            <person name="Lv J."/>
            <person name="Li Y."/>
            <person name="Zhang Z."/>
            <person name="Liu B."/>
            <person name="Lu W."/>
            <person name="Hui Y."/>
            <person name="Liang J."/>
            <person name="Zhou Z."/>
            <person name="Hou R."/>
            <person name="Li X."/>
            <person name="Liu Y."/>
            <person name="Li H."/>
            <person name="Ning X."/>
            <person name="Lin Y."/>
            <person name="Zhao L."/>
            <person name="Xing Q."/>
            <person name="Dou J."/>
            <person name="Li Y."/>
            <person name="Mao J."/>
            <person name="Guo H."/>
            <person name="Dou H."/>
            <person name="Li T."/>
            <person name="Mu C."/>
            <person name="Jiang W."/>
            <person name="Fu Q."/>
            <person name="Fu X."/>
            <person name="Miao Y."/>
            <person name="Liu J."/>
            <person name="Yu Q."/>
            <person name="Li R."/>
            <person name="Liao H."/>
            <person name="Li X."/>
            <person name="Kong Y."/>
            <person name="Jiang Z."/>
            <person name="Chourrout D."/>
            <person name="Li R."/>
            <person name="Bao Z."/>
        </authorList>
    </citation>
    <scope>NUCLEOTIDE SEQUENCE [LARGE SCALE GENOMIC DNA]</scope>
    <source>
        <strain evidence="12 13">PY_sf001</strain>
    </source>
</reference>
<evidence type="ECO:0000256" key="3">
    <source>
        <dbReference type="ARBA" id="ARBA00022692"/>
    </source>
</evidence>
<dbReference type="Proteomes" id="UP000242188">
    <property type="component" value="Unassembled WGS sequence"/>
</dbReference>
<dbReference type="InterPro" id="IPR011016">
    <property type="entry name" value="Znf_RING-CH"/>
</dbReference>
<feature type="transmembrane region" description="Helical" evidence="10">
    <location>
        <begin position="191"/>
        <end position="210"/>
    </location>
</feature>
<evidence type="ECO:0000256" key="7">
    <source>
        <dbReference type="ARBA" id="ARBA00022833"/>
    </source>
</evidence>
<dbReference type="STRING" id="6573.A0A210R5Z4"/>
<keyword evidence="5" id="KW-0863">Zinc-finger</keyword>
<keyword evidence="8 10" id="KW-1133">Transmembrane helix</keyword>
<evidence type="ECO:0000256" key="10">
    <source>
        <dbReference type="SAM" id="Phobius"/>
    </source>
</evidence>
<organism evidence="12 13">
    <name type="scientific">Mizuhopecten yessoensis</name>
    <name type="common">Japanese scallop</name>
    <name type="synonym">Patinopecten yessoensis</name>
    <dbReference type="NCBI Taxonomy" id="6573"/>
    <lineage>
        <taxon>Eukaryota</taxon>
        <taxon>Metazoa</taxon>
        <taxon>Spiralia</taxon>
        <taxon>Lophotrochozoa</taxon>
        <taxon>Mollusca</taxon>
        <taxon>Bivalvia</taxon>
        <taxon>Autobranchia</taxon>
        <taxon>Pteriomorphia</taxon>
        <taxon>Pectinida</taxon>
        <taxon>Pectinoidea</taxon>
        <taxon>Pectinidae</taxon>
        <taxon>Mizuhopecten</taxon>
    </lineage>
</organism>
<feature type="transmembrane region" description="Helical" evidence="10">
    <location>
        <begin position="146"/>
        <end position="171"/>
    </location>
</feature>
<dbReference type="Gene3D" id="3.30.40.10">
    <property type="entry name" value="Zinc/RING finger domain, C3HC4 (zinc finger)"/>
    <property type="match status" value="1"/>
</dbReference>
<dbReference type="PROSITE" id="PS51292">
    <property type="entry name" value="ZF_RING_CH"/>
    <property type="match status" value="1"/>
</dbReference>
<dbReference type="GO" id="GO:0016020">
    <property type="term" value="C:membrane"/>
    <property type="evidence" value="ECO:0007669"/>
    <property type="project" value="UniProtKB-SubCell"/>
</dbReference>
<dbReference type="InterPro" id="IPR013083">
    <property type="entry name" value="Znf_RING/FYVE/PHD"/>
</dbReference>
<evidence type="ECO:0000256" key="4">
    <source>
        <dbReference type="ARBA" id="ARBA00022723"/>
    </source>
</evidence>
<evidence type="ECO:0000313" key="13">
    <source>
        <dbReference type="Proteomes" id="UP000242188"/>
    </source>
</evidence>
<feature type="domain" description="RING-CH-type" evidence="11">
    <location>
        <begin position="61"/>
        <end position="127"/>
    </location>
</feature>
<evidence type="ECO:0000256" key="8">
    <source>
        <dbReference type="ARBA" id="ARBA00022989"/>
    </source>
</evidence>
<protein>
    <submittedName>
        <fullName evidence="12">E3 ubiquitin-protein ligase 1-Mar</fullName>
    </submittedName>
</protein>
<keyword evidence="2" id="KW-0808">Transferase</keyword>
<dbReference type="Pfam" id="PF12906">
    <property type="entry name" value="RINGv"/>
    <property type="match status" value="1"/>
</dbReference>
<keyword evidence="3 10" id="KW-0812">Transmembrane</keyword>
<comment type="caution">
    <text evidence="12">The sequence shown here is derived from an EMBL/GenBank/DDBJ whole genome shotgun (WGS) entry which is preliminary data.</text>
</comment>
<dbReference type="SUPFAM" id="SSF57850">
    <property type="entry name" value="RING/U-box"/>
    <property type="match status" value="1"/>
</dbReference>
<comment type="subcellular location">
    <subcellularLocation>
        <location evidence="1">Membrane</location>
        <topology evidence="1">Multi-pass membrane protein</topology>
    </subcellularLocation>
</comment>
<dbReference type="EMBL" id="NEDP02000216">
    <property type="protein sequence ID" value="OWF56318.1"/>
    <property type="molecule type" value="Genomic_DNA"/>
</dbReference>
<dbReference type="GO" id="GO:0008270">
    <property type="term" value="F:zinc ion binding"/>
    <property type="evidence" value="ECO:0007669"/>
    <property type="project" value="UniProtKB-KW"/>
</dbReference>
<dbReference type="AlphaFoldDB" id="A0A210R5Z4"/>
<dbReference type="OrthoDB" id="264354at2759"/>
<evidence type="ECO:0000256" key="9">
    <source>
        <dbReference type="ARBA" id="ARBA00023136"/>
    </source>
</evidence>
<name>A0A210R5Z4_MIZYE</name>
<evidence type="ECO:0000256" key="2">
    <source>
        <dbReference type="ARBA" id="ARBA00022679"/>
    </source>
</evidence>
<dbReference type="PANTHER" id="PTHR46065:SF3">
    <property type="entry name" value="FI20425P1"/>
    <property type="match status" value="1"/>
</dbReference>
<gene>
    <name evidence="12" type="ORF">KP79_PYT08274</name>
</gene>
<dbReference type="GO" id="GO:0016740">
    <property type="term" value="F:transferase activity"/>
    <property type="evidence" value="ECO:0007669"/>
    <property type="project" value="UniProtKB-KW"/>
</dbReference>
<sequence length="252" mass="28949">MKTNTEEMEEPDFNVLNLAQVASSNLTVASIHTIGTISMSSANLTPLPQKKLFYSREASVTGTDLLPICRICQLPGDIADPLFSPCRCSGTLGFIHYTCLKRWIDISTRKTKKQPRCELCHYQFHRHKRFKFKNWRWPKVNTRDKILHIIFFLNLLIMIGCAIATVMCFLSDKGQITKFPKNKVELTLEEIITLACGVMFFVAFFIAMTVEIKAKHTVYKLCMKFIVHNTEWNVDSYDRSKDPGLKVAPQYV</sequence>
<evidence type="ECO:0000256" key="5">
    <source>
        <dbReference type="ARBA" id="ARBA00022771"/>
    </source>
</evidence>
<keyword evidence="13" id="KW-1185">Reference proteome</keyword>
<evidence type="ECO:0000313" key="12">
    <source>
        <dbReference type="EMBL" id="OWF56318.1"/>
    </source>
</evidence>
<dbReference type="PANTHER" id="PTHR46065">
    <property type="entry name" value="E3 UBIQUITIN-PROTEIN LIGASE MARCH 2/3 FAMILY MEMBER"/>
    <property type="match status" value="1"/>
</dbReference>
<keyword evidence="4" id="KW-0479">Metal-binding</keyword>
<keyword evidence="6" id="KW-0833">Ubl conjugation pathway</keyword>
<dbReference type="CDD" id="cd16495">
    <property type="entry name" value="RING_CH-C4HC3_MARCH"/>
    <property type="match status" value="1"/>
</dbReference>
<accession>A0A210R5Z4</accession>
<evidence type="ECO:0000256" key="6">
    <source>
        <dbReference type="ARBA" id="ARBA00022786"/>
    </source>
</evidence>
<evidence type="ECO:0000259" key="11">
    <source>
        <dbReference type="PROSITE" id="PS51292"/>
    </source>
</evidence>
<dbReference type="SMART" id="SM00744">
    <property type="entry name" value="RINGv"/>
    <property type="match status" value="1"/>
</dbReference>
<keyword evidence="9 10" id="KW-0472">Membrane</keyword>
<proteinExistence type="predicted"/>